<reference evidence="2" key="1">
    <citation type="submission" date="2010-04" db="EMBL/GenBank/DDBJ databases">
        <title>The genome sequence of Listeria monocytogenes strain 10403S.</title>
        <authorList>
            <consortium name="The Broad Institute Genome Sequencing Platform"/>
            <consortium name="The Broad Institute Genome Sequencing Center for Infectious Disease."/>
            <person name="Borowsky M."/>
            <person name="Borodovsky M."/>
            <person name="Young S.K."/>
            <person name="Zeng Q."/>
            <person name="Koehrsen M."/>
            <person name="Fitzgerald M."/>
            <person name="Wiedmann M."/>
            <person name="Swaminathan B."/>
            <person name="Lauer P."/>
            <person name="Portnoy D."/>
            <person name="Cossart P."/>
            <person name="Buchrieser C."/>
            <person name="Higgins D."/>
            <person name="Abouelleil A."/>
            <person name="Alvarado L."/>
            <person name="Arachchi H.M."/>
            <person name="Berlin A."/>
            <person name="Borenstein D."/>
            <person name="Brown A."/>
            <person name="Chapman S.B."/>
            <person name="Chen Z."/>
            <person name="Dunbar C.D."/>
            <person name="Engels R."/>
            <person name="Freedman E."/>
            <person name="Gearin G."/>
            <person name="Gellesch M."/>
            <person name="Goldberg J."/>
            <person name="Griggs A."/>
            <person name="Gujja S."/>
            <person name="Heilman E."/>
            <person name="Heiman D."/>
            <person name="Howarth C."/>
            <person name="Jen D."/>
            <person name="Larson L."/>
            <person name="Lui A."/>
            <person name="MacDonald J."/>
            <person name="Mehta T."/>
            <person name="Montmayeur A."/>
            <person name="Neiman D."/>
            <person name="Park D."/>
            <person name="Pearson M."/>
            <person name="Priest M."/>
            <person name="Richards J."/>
            <person name="Roberts A."/>
            <person name="Saif S."/>
            <person name="Shea T."/>
            <person name="Shenoy N."/>
            <person name="Sisk P."/>
            <person name="Stolte C."/>
            <person name="Sykes S."/>
            <person name="Walk T."/>
            <person name="White J."/>
            <person name="Yandava C."/>
            <person name="Haas B."/>
            <person name="Nusbaum C."/>
            <person name="Birren B."/>
        </authorList>
    </citation>
    <scope>NUCLEOTIDE SEQUENCE [LARGE SCALE GENOMIC DNA]</scope>
    <source>
        <strain evidence="2">10403S</strain>
    </source>
</reference>
<dbReference type="HOGENOM" id="CLU_189805_0_0_9"/>
<evidence type="ECO:0000313" key="2">
    <source>
        <dbReference type="Proteomes" id="UP000001288"/>
    </source>
</evidence>
<proteinExistence type="predicted"/>
<dbReference type="EMBL" id="CP002002">
    <property type="protein sequence ID" value="AEO05673.1"/>
    <property type="molecule type" value="Genomic_DNA"/>
</dbReference>
<organism evidence="1 2">
    <name type="scientific">Listeria monocytogenes serotype 1/2a (strain 10403S)</name>
    <dbReference type="NCBI Taxonomy" id="393133"/>
    <lineage>
        <taxon>Bacteria</taxon>
        <taxon>Bacillati</taxon>
        <taxon>Bacillota</taxon>
        <taxon>Bacilli</taxon>
        <taxon>Bacillales</taxon>
        <taxon>Listeriaceae</taxon>
        <taxon>Listeria</taxon>
    </lineage>
</organism>
<dbReference type="RefSeq" id="WP_003721789.1">
    <property type="nucleotide sequence ID" value="NC_017544.1"/>
</dbReference>
<evidence type="ECO:0000313" key="1">
    <source>
        <dbReference type="EMBL" id="AEO05673.1"/>
    </source>
</evidence>
<accession>A0A0H3G9Y3</accession>
<dbReference type="AlphaFoldDB" id="A0A0H3G9Y3"/>
<evidence type="ECO:0008006" key="3">
    <source>
        <dbReference type="Google" id="ProtNLM"/>
    </source>
</evidence>
<name>A0A0H3G9Y3_LISM4</name>
<protein>
    <recommendedName>
        <fullName evidence="3">DUF2188 domain-containing protein</fullName>
    </recommendedName>
</protein>
<sequence length="58" mass="6798">MPWTKNDYPDSWKNLKKTEREKAIEIGNALLKDGYSESRAIPIATSKAEEWYKNHKES</sequence>
<dbReference type="Proteomes" id="UP000001288">
    <property type="component" value="Chromosome"/>
</dbReference>
<gene>
    <name evidence="1" type="ordered locus">LMRG_00358</name>
</gene>
<dbReference type="KEGG" id="lmt:LMRG_00358"/>